<evidence type="ECO:0000313" key="2">
    <source>
        <dbReference type="Proteomes" id="UP001232148"/>
    </source>
</evidence>
<comment type="caution">
    <text evidence="1">The sequence shown here is derived from an EMBL/GenBank/DDBJ whole genome shotgun (WGS) entry which is preliminary data.</text>
</comment>
<dbReference type="Proteomes" id="UP001232148">
    <property type="component" value="Unassembled WGS sequence"/>
</dbReference>
<dbReference type="EMBL" id="MU842848">
    <property type="protein sequence ID" value="KAK2030741.1"/>
    <property type="molecule type" value="Genomic_DNA"/>
</dbReference>
<name>A0AAD9HMC5_9PEZI</name>
<sequence>MKGKMDTRVSATCRTLHRSTRRAAVAAGRRPLIIAGSGCTHWSQARSSFVFDGLKAPGRLDDKKTPRRGGDFGG</sequence>
<protein>
    <submittedName>
        <fullName evidence="1">Uncharacterized protein</fullName>
    </submittedName>
</protein>
<gene>
    <name evidence="1" type="ORF">LX32DRAFT_315162</name>
</gene>
<evidence type="ECO:0000313" key="1">
    <source>
        <dbReference type="EMBL" id="KAK2030741.1"/>
    </source>
</evidence>
<organism evidence="1 2">
    <name type="scientific">Colletotrichum zoysiae</name>
    <dbReference type="NCBI Taxonomy" id="1216348"/>
    <lineage>
        <taxon>Eukaryota</taxon>
        <taxon>Fungi</taxon>
        <taxon>Dikarya</taxon>
        <taxon>Ascomycota</taxon>
        <taxon>Pezizomycotina</taxon>
        <taxon>Sordariomycetes</taxon>
        <taxon>Hypocreomycetidae</taxon>
        <taxon>Glomerellales</taxon>
        <taxon>Glomerellaceae</taxon>
        <taxon>Colletotrichum</taxon>
        <taxon>Colletotrichum graminicola species complex</taxon>
    </lineage>
</organism>
<accession>A0AAD9HMC5</accession>
<keyword evidence="2" id="KW-1185">Reference proteome</keyword>
<dbReference type="AlphaFoldDB" id="A0AAD9HMC5"/>
<reference evidence="1" key="1">
    <citation type="submission" date="2021-06" db="EMBL/GenBank/DDBJ databases">
        <title>Comparative genomics, transcriptomics and evolutionary studies reveal genomic signatures of adaptation to plant cell wall in hemibiotrophic fungi.</title>
        <authorList>
            <consortium name="DOE Joint Genome Institute"/>
            <person name="Baroncelli R."/>
            <person name="Diaz J.F."/>
            <person name="Benocci T."/>
            <person name="Peng M."/>
            <person name="Battaglia E."/>
            <person name="Haridas S."/>
            <person name="Andreopoulos W."/>
            <person name="Labutti K."/>
            <person name="Pangilinan J."/>
            <person name="Floch G.L."/>
            <person name="Makela M.R."/>
            <person name="Henrissat B."/>
            <person name="Grigoriev I.V."/>
            <person name="Crouch J.A."/>
            <person name="De Vries R.P."/>
            <person name="Sukno S.A."/>
            <person name="Thon M.R."/>
        </authorList>
    </citation>
    <scope>NUCLEOTIDE SEQUENCE</scope>
    <source>
        <strain evidence="1">MAFF235873</strain>
    </source>
</reference>
<proteinExistence type="predicted"/>